<dbReference type="EC" id="2.3.-.-" evidence="4"/>
<keyword evidence="5" id="KW-1185">Reference proteome</keyword>
<dbReference type="PANTHER" id="PTHR43877:SF1">
    <property type="entry name" value="ACETYLTRANSFERASE"/>
    <property type="match status" value="1"/>
</dbReference>
<dbReference type="PANTHER" id="PTHR43877">
    <property type="entry name" value="AMINOALKYLPHOSPHONATE N-ACETYLTRANSFERASE-RELATED-RELATED"/>
    <property type="match status" value="1"/>
</dbReference>
<feature type="domain" description="N-acetyltransferase" evidence="3">
    <location>
        <begin position="2"/>
        <end position="160"/>
    </location>
</feature>
<keyword evidence="1 4" id="KW-0808">Transferase</keyword>
<dbReference type="Gene3D" id="3.40.630.30">
    <property type="match status" value="1"/>
</dbReference>
<reference evidence="5" key="1">
    <citation type="journal article" date="2019" name="Int. J. Syst. Evol. Microbiol.">
        <title>The Global Catalogue of Microorganisms (GCM) 10K type strain sequencing project: providing services to taxonomists for standard genome sequencing and annotation.</title>
        <authorList>
            <consortium name="The Broad Institute Genomics Platform"/>
            <consortium name="The Broad Institute Genome Sequencing Center for Infectious Disease"/>
            <person name="Wu L."/>
            <person name="Ma J."/>
        </authorList>
    </citation>
    <scope>NUCLEOTIDE SEQUENCE [LARGE SCALE GENOMIC DNA]</scope>
    <source>
        <strain evidence="5">CGMCC 4.7241</strain>
    </source>
</reference>
<evidence type="ECO:0000259" key="3">
    <source>
        <dbReference type="PROSITE" id="PS51186"/>
    </source>
</evidence>
<evidence type="ECO:0000313" key="4">
    <source>
        <dbReference type="EMBL" id="MFC3761324.1"/>
    </source>
</evidence>
<protein>
    <submittedName>
        <fullName evidence="4">GNAT family N-acetyltransferase</fullName>
        <ecNumber evidence="4">2.3.-.-</ecNumber>
    </submittedName>
</protein>
<dbReference type="Pfam" id="PF00583">
    <property type="entry name" value="Acetyltransf_1"/>
    <property type="match status" value="1"/>
</dbReference>
<dbReference type="EMBL" id="JBHRZH010000007">
    <property type="protein sequence ID" value="MFC3761324.1"/>
    <property type="molecule type" value="Genomic_DNA"/>
</dbReference>
<dbReference type="InterPro" id="IPR016181">
    <property type="entry name" value="Acyl_CoA_acyltransferase"/>
</dbReference>
<dbReference type="RefSeq" id="WP_205117653.1">
    <property type="nucleotide sequence ID" value="NZ_JAFBCM010000001.1"/>
</dbReference>
<dbReference type="Proteomes" id="UP001595699">
    <property type="component" value="Unassembled WGS sequence"/>
</dbReference>
<accession>A0ABV7YAF9</accession>
<dbReference type="InterPro" id="IPR000182">
    <property type="entry name" value="GNAT_dom"/>
</dbReference>
<proteinExistence type="predicted"/>
<comment type="caution">
    <text evidence="4">The sequence shown here is derived from an EMBL/GenBank/DDBJ whole genome shotgun (WGS) entry which is preliminary data.</text>
</comment>
<dbReference type="GO" id="GO:0016746">
    <property type="term" value="F:acyltransferase activity"/>
    <property type="evidence" value="ECO:0007669"/>
    <property type="project" value="UniProtKB-KW"/>
</dbReference>
<dbReference type="PROSITE" id="PS51186">
    <property type="entry name" value="GNAT"/>
    <property type="match status" value="1"/>
</dbReference>
<evidence type="ECO:0000313" key="5">
    <source>
        <dbReference type="Proteomes" id="UP001595699"/>
    </source>
</evidence>
<sequence length="335" mass="36939">MTTVRSVDPHDDAAFRAWYDALAAGIEADRTDPTGWTYPEITVAYRHPDPSIRRTPFAAYDDDGRCVGAAFASLPQKENLQRANLNVGVPPEHRRKGIGSALLAALIEHGLADGRTTMLAGVDVPVDVEDWPGVAFATKHGFSLALMEVRRQQPLPAPAERLDALAAKADERSGDYKIVSWNGACPDEYAEQYAHLKALLDTEAPTGDVHWDVPDWDVQRLRDEEEVATLQGRTLFSTIAIAPDGTVAAHTQAAVTKHDPTRAYQWDTLVLAEHRGHRLGLAVKIANVRALQTAHPDVTRMDTWNAEVNGPMVAVNEELGYRIVEYSHEYQRNLA</sequence>
<dbReference type="CDD" id="cd04301">
    <property type="entry name" value="NAT_SF"/>
    <property type="match status" value="1"/>
</dbReference>
<dbReference type="InterPro" id="IPR050832">
    <property type="entry name" value="Bact_Acetyltransf"/>
</dbReference>
<evidence type="ECO:0000256" key="1">
    <source>
        <dbReference type="ARBA" id="ARBA00022679"/>
    </source>
</evidence>
<organism evidence="4 5">
    <name type="scientific">Tenggerimyces flavus</name>
    <dbReference type="NCBI Taxonomy" id="1708749"/>
    <lineage>
        <taxon>Bacteria</taxon>
        <taxon>Bacillati</taxon>
        <taxon>Actinomycetota</taxon>
        <taxon>Actinomycetes</taxon>
        <taxon>Propionibacteriales</taxon>
        <taxon>Nocardioidaceae</taxon>
        <taxon>Tenggerimyces</taxon>
    </lineage>
</organism>
<gene>
    <name evidence="4" type="ORF">ACFOUW_10770</name>
</gene>
<dbReference type="SUPFAM" id="SSF55729">
    <property type="entry name" value="Acyl-CoA N-acyltransferases (Nat)"/>
    <property type="match status" value="2"/>
</dbReference>
<evidence type="ECO:0000256" key="2">
    <source>
        <dbReference type="ARBA" id="ARBA00023315"/>
    </source>
</evidence>
<keyword evidence="2 4" id="KW-0012">Acyltransferase</keyword>
<name>A0ABV7YAF9_9ACTN</name>